<dbReference type="InterPro" id="IPR043128">
    <property type="entry name" value="Rev_trsase/Diguanyl_cyclase"/>
</dbReference>
<accession>A0AAU8LQV3</accession>
<evidence type="ECO:0000259" key="5">
    <source>
        <dbReference type="PROSITE" id="PS50887"/>
    </source>
</evidence>
<dbReference type="EMBL" id="CP159373">
    <property type="protein sequence ID" value="XCN71673.1"/>
    <property type="molecule type" value="Genomic_DNA"/>
</dbReference>
<evidence type="ECO:0000256" key="2">
    <source>
        <dbReference type="ARBA" id="ARBA00034247"/>
    </source>
</evidence>
<keyword evidence="3" id="KW-1133">Transmembrane helix</keyword>
<dbReference type="AlphaFoldDB" id="A0AAU8LQV3"/>
<evidence type="ECO:0000259" key="4">
    <source>
        <dbReference type="PROSITE" id="PS50885"/>
    </source>
</evidence>
<keyword evidence="6" id="KW-0808">Transferase</keyword>
<dbReference type="GO" id="GO:0007165">
    <property type="term" value="P:signal transduction"/>
    <property type="evidence" value="ECO:0007669"/>
    <property type="project" value="InterPro"/>
</dbReference>
<dbReference type="InterPro" id="IPR029787">
    <property type="entry name" value="Nucleotide_cyclase"/>
</dbReference>
<proteinExistence type="predicted"/>
<dbReference type="EC" id="2.7.7.65" evidence="1"/>
<dbReference type="Pfam" id="PF00990">
    <property type="entry name" value="GGDEF"/>
    <property type="match status" value="1"/>
</dbReference>
<organism evidence="6">
    <name type="scientific">Candidatus Electrothrix aestuarii</name>
    <dbReference type="NCBI Taxonomy" id="3062594"/>
    <lineage>
        <taxon>Bacteria</taxon>
        <taxon>Pseudomonadati</taxon>
        <taxon>Thermodesulfobacteriota</taxon>
        <taxon>Desulfobulbia</taxon>
        <taxon>Desulfobulbales</taxon>
        <taxon>Desulfobulbaceae</taxon>
        <taxon>Candidatus Electrothrix</taxon>
    </lineage>
</organism>
<comment type="catalytic activity">
    <reaction evidence="2">
        <text>2 GTP = 3',3'-c-di-GMP + 2 diphosphate</text>
        <dbReference type="Rhea" id="RHEA:24898"/>
        <dbReference type="ChEBI" id="CHEBI:33019"/>
        <dbReference type="ChEBI" id="CHEBI:37565"/>
        <dbReference type="ChEBI" id="CHEBI:58805"/>
        <dbReference type="EC" id="2.7.7.65"/>
    </reaction>
</comment>
<dbReference type="GO" id="GO:0052621">
    <property type="term" value="F:diguanylate cyclase activity"/>
    <property type="evidence" value="ECO:0007669"/>
    <property type="project" value="UniProtKB-EC"/>
</dbReference>
<keyword evidence="6" id="KW-0548">Nucleotidyltransferase</keyword>
<dbReference type="InterPro" id="IPR003660">
    <property type="entry name" value="HAMP_dom"/>
</dbReference>
<dbReference type="CDD" id="cd06225">
    <property type="entry name" value="HAMP"/>
    <property type="match status" value="1"/>
</dbReference>
<dbReference type="PROSITE" id="PS50885">
    <property type="entry name" value="HAMP"/>
    <property type="match status" value="1"/>
</dbReference>
<dbReference type="PROSITE" id="PS50887">
    <property type="entry name" value="GGDEF"/>
    <property type="match status" value="1"/>
</dbReference>
<dbReference type="Gene3D" id="6.10.340.10">
    <property type="match status" value="1"/>
</dbReference>
<name>A0AAU8LQV3_9BACT</name>
<dbReference type="SUPFAM" id="SSF55073">
    <property type="entry name" value="Nucleotide cyclase"/>
    <property type="match status" value="1"/>
</dbReference>
<feature type="domain" description="GGDEF" evidence="5">
    <location>
        <begin position="431"/>
        <end position="558"/>
    </location>
</feature>
<dbReference type="PANTHER" id="PTHR45138">
    <property type="entry name" value="REGULATORY COMPONENTS OF SENSORY TRANSDUCTION SYSTEM"/>
    <property type="match status" value="1"/>
</dbReference>
<dbReference type="InterPro" id="IPR007892">
    <property type="entry name" value="CHASE4"/>
</dbReference>
<evidence type="ECO:0000313" key="6">
    <source>
        <dbReference type="EMBL" id="XCN71673.1"/>
    </source>
</evidence>
<dbReference type="GO" id="GO:0043709">
    <property type="term" value="P:cell adhesion involved in single-species biofilm formation"/>
    <property type="evidence" value="ECO:0007669"/>
    <property type="project" value="TreeGrafter"/>
</dbReference>
<reference evidence="6" key="2">
    <citation type="submission" date="2024-06" db="EMBL/GenBank/DDBJ databases">
        <authorList>
            <person name="Plum-Jensen L.E."/>
            <person name="Schramm A."/>
            <person name="Marshall I.P.G."/>
        </authorList>
    </citation>
    <scope>NUCLEOTIDE SEQUENCE</scope>
    <source>
        <strain evidence="6">Rat1</strain>
    </source>
</reference>
<feature type="transmembrane region" description="Helical" evidence="3">
    <location>
        <begin position="316"/>
        <end position="340"/>
    </location>
</feature>
<dbReference type="InterPro" id="IPR050469">
    <property type="entry name" value="Diguanylate_Cyclase"/>
</dbReference>
<feature type="domain" description="HAMP" evidence="4">
    <location>
        <begin position="342"/>
        <end position="395"/>
    </location>
</feature>
<reference evidence="6" key="1">
    <citation type="journal article" date="2024" name="Syst. Appl. Microbiol.">
        <title>First single-strain enrichments of Electrothrix cable bacteria, description of E. aestuarii sp. nov. and E. rattekaaiensis sp. nov., and proposal of a cable bacteria taxonomy following the rules of the SeqCode.</title>
        <authorList>
            <person name="Plum-Jensen L.E."/>
            <person name="Schramm A."/>
            <person name="Marshall I.P.G."/>
        </authorList>
    </citation>
    <scope>NUCLEOTIDE SEQUENCE</scope>
    <source>
        <strain evidence="6">Rat1</strain>
    </source>
</reference>
<keyword evidence="3" id="KW-0472">Membrane</keyword>
<dbReference type="FunFam" id="3.30.70.270:FF:000001">
    <property type="entry name" value="Diguanylate cyclase domain protein"/>
    <property type="match status" value="1"/>
</dbReference>
<dbReference type="GO" id="GO:1902201">
    <property type="term" value="P:negative regulation of bacterial-type flagellum-dependent cell motility"/>
    <property type="evidence" value="ECO:0007669"/>
    <property type="project" value="TreeGrafter"/>
</dbReference>
<feature type="transmembrane region" description="Helical" evidence="3">
    <location>
        <begin position="44"/>
        <end position="62"/>
    </location>
</feature>
<keyword evidence="3" id="KW-0812">Transmembrane</keyword>
<dbReference type="NCBIfam" id="TIGR00254">
    <property type="entry name" value="GGDEF"/>
    <property type="match status" value="1"/>
</dbReference>
<dbReference type="Pfam" id="PF00672">
    <property type="entry name" value="HAMP"/>
    <property type="match status" value="1"/>
</dbReference>
<evidence type="ECO:0000256" key="1">
    <source>
        <dbReference type="ARBA" id="ARBA00012528"/>
    </source>
</evidence>
<gene>
    <name evidence="6" type="ORF">Q3M24_15335</name>
</gene>
<protein>
    <recommendedName>
        <fullName evidence="1">diguanylate cyclase</fullName>
        <ecNumber evidence="1">2.7.7.65</ecNumber>
    </recommendedName>
</protein>
<dbReference type="PANTHER" id="PTHR45138:SF9">
    <property type="entry name" value="DIGUANYLATE CYCLASE DGCM-RELATED"/>
    <property type="match status" value="1"/>
</dbReference>
<dbReference type="GO" id="GO:0005886">
    <property type="term" value="C:plasma membrane"/>
    <property type="evidence" value="ECO:0007669"/>
    <property type="project" value="TreeGrafter"/>
</dbReference>
<dbReference type="SMART" id="SM00267">
    <property type="entry name" value="GGDEF"/>
    <property type="match status" value="1"/>
</dbReference>
<dbReference type="Pfam" id="PF05228">
    <property type="entry name" value="CHASE4"/>
    <property type="match status" value="1"/>
</dbReference>
<evidence type="ECO:0000256" key="3">
    <source>
        <dbReference type="SAM" id="Phobius"/>
    </source>
</evidence>
<dbReference type="Gene3D" id="3.30.70.270">
    <property type="match status" value="1"/>
</dbReference>
<dbReference type="InterPro" id="IPR000160">
    <property type="entry name" value="GGDEF_dom"/>
</dbReference>
<dbReference type="KEGG" id="eaj:Q3M24_15335"/>
<dbReference type="CDD" id="cd01949">
    <property type="entry name" value="GGDEF"/>
    <property type="match status" value="1"/>
</dbReference>
<dbReference type="SMART" id="SM00304">
    <property type="entry name" value="HAMP"/>
    <property type="match status" value="1"/>
</dbReference>
<dbReference type="SUPFAM" id="SSF158472">
    <property type="entry name" value="HAMP domain-like"/>
    <property type="match status" value="1"/>
</dbReference>
<sequence>MECHSVLSGGGQGVNCIVNSDKKENKREMMNEKTVGKLTLRRKIGVILALVAVCYGAASYLMHRKTLYPAFVELEYEEAKKDINRISDAVNNELKHLDMICKDWAFWDDTYQFAEDGNAEYIESNLLSTTFTASELNFIYFFNADKKIVWGKMFDLDEEEFISAPNLVSEIFSEDSFPETFYAKRTGDGPDWIISGIINTAEKMILFVARPILTSSVQGPQKGIMAMGFFLGEDVIERIKEQTHVQFEITQASQKNQPGDRNFIPAQHITQNNSVAIAEKDNLELFASIDLVNTNKEKSLIVQVDKKAKIIEKGRSTLYTAMESIVISLIVLLLVVLLLLNKIVIKPVAKLTEHINNIRDTGDLSKRIESKRSDEIGHLTRQYNKMLGDLQRQQNELEEMAVTDGLTRLLNHRKIMEDLQREIERCSHHTPQLAVMMLDLDFFKRINDTYGHKAGDEILVAVAHALKASVGMMDIVGRYGGEEFLVVLPGQGREAAEETAEKIRRNVAKLTWPYEGLQVTVSGGISIFPDEEPENLLLQADKRLYQAKEQGRNRIVSG</sequence>